<organism evidence="1 2">
    <name type="scientific">Nonlabens dokdonensis</name>
    <dbReference type="NCBI Taxonomy" id="328515"/>
    <lineage>
        <taxon>Bacteria</taxon>
        <taxon>Pseudomonadati</taxon>
        <taxon>Bacteroidota</taxon>
        <taxon>Flavobacteriia</taxon>
        <taxon>Flavobacteriales</taxon>
        <taxon>Flavobacteriaceae</taxon>
        <taxon>Nonlabens</taxon>
    </lineage>
</organism>
<dbReference type="Proteomes" id="UP000248584">
    <property type="component" value="Unassembled WGS sequence"/>
</dbReference>
<accession>A0ABX5Q372</accession>
<evidence type="ECO:0000313" key="2">
    <source>
        <dbReference type="Proteomes" id="UP000248584"/>
    </source>
</evidence>
<dbReference type="EMBL" id="QKZR01000001">
    <property type="protein sequence ID" value="PZX44406.1"/>
    <property type="molecule type" value="Genomic_DNA"/>
</dbReference>
<comment type="caution">
    <text evidence="1">The sequence shown here is derived from an EMBL/GenBank/DDBJ whole genome shotgun (WGS) entry which is preliminary data.</text>
</comment>
<evidence type="ECO:0000313" key="1">
    <source>
        <dbReference type="EMBL" id="PZX44406.1"/>
    </source>
</evidence>
<sequence length="104" mass="12359">MKTVKEIFEDQQQLLSEPAVQVLIAEYETVCDDYIDLEQVTGMNKEEPLKELVRQILQSVNDEIKRDEDALRFKETARVDFKSAVVNLKSYIYMYLKDYNIRLY</sequence>
<dbReference type="RefSeq" id="WP_015362257.1">
    <property type="nucleotide sequence ID" value="NZ_QKZR01000001.1"/>
</dbReference>
<name>A0ABX5Q372_9FLAO</name>
<protein>
    <submittedName>
        <fullName evidence="1">Uncharacterized protein</fullName>
    </submittedName>
</protein>
<keyword evidence="2" id="KW-1185">Reference proteome</keyword>
<gene>
    <name evidence="1" type="ORF">LX97_01417</name>
</gene>
<proteinExistence type="predicted"/>
<reference evidence="1 2" key="1">
    <citation type="submission" date="2018-06" db="EMBL/GenBank/DDBJ databases">
        <title>Genomic Encyclopedia of Archaeal and Bacterial Type Strains, Phase II (KMG-II): from individual species to whole genera.</title>
        <authorList>
            <person name="Goeker M."/>
        </authorList>
    </citation>
    <scope>NUCLEOTIDE SEQUENCE [LARGE SCALE GENOMIC DNA]</scope>
    <source>
        <strain evidence="1 2">DSM 17205</strain>
    </source>
</reference>